<name>A0ABQ1V2J0_9BACT</name>
<comment type="caution">
    <text evidence="1">The sequence shown here is derived from an EMBL/GenBank/DDBJ whole genome shotgun (WGS) entry which is preliminary data.</text>
</comment>
<organism evidence="1 2">
    <name type="scientific">Echinicola rosea</name>
    <dbReference type="NCBI Taxonomy" id="1807691"/>
    <lineage>
        <taxon>Bacteria</taxon>
        <taxon>Pseudomonadati</taxon>
        <taxon>Bacteroidota</taxon>
        <taxon>Cytophagia</taxon>
        <taxon>Cytophagales</taxon>
        <taxon>Cyclobacteriaceae</taxon>
        <taxon>Echinicola</taxon>
    </lineage>
</organism>
<dbReference type="Proteomes" id="UP000647339">
    <property type="component" value="Unassembled WGS sequence"/>
</dbReference>
<evidence type="ECO:0000313" key="1">
    <source>
        <dbReference type="EMBL" id="GGF32705.1"/>
    </source>
</evidence>
<reference evidence="2" key="1">
    <citation type="journal article" date="2019" name="Int. J. Syst. Evol. Microbiol.">
        <title>The Global Catalogue of Microorganisms (GCM) 10K type strain sequencing project: providing services to taxonomists for standard genome sequencing and annotation.</title>
        <authorList>
            <consortium name="The Broad Institute Genomics Platform"/>
            <consortium name="The Broad Institute Genome Sequencing Center for Infectious Disease"/>
            <person name="Wu L."/>
            <person name="Ma J."/>
        </authorList>
    </citation>
    <scope>NUCLEOTIDE SEQUENCE [LARGE SCALE GENOMIC DNA]</scope>
    <source>
        <strain evidence="2">CGMCC 1.15407</strain>
    </source>
</reference>
<protein>
    <submittedName>
        <fullName evidence="1">Uncharacterized protein</fullName>
    </submittedName>
</protein>
<evidence type="ECO:0000313" key="2">
    <source>
        <dbReference type="Proteomes" id="UP000647339"/>
    </source>
</evidence>
<dbReference type="EMBL" id="BMIU01000009">
    <property type="protein sequence ID" value="GGF32705.1"/>
    <property type="molecule type" value="Genomic_DNA"/>
</dbReference>
<gene>
    <name evidence="1" type="ORF">GCM10011339_21070</name>
</gene>
<keyword evidence="2" id="KW-1185">Reference proteome</keyword>
<proteinExistence type="predicted"/>
<sequence>MLYQCDNPNRMDDRAMAKDVLLGKLNLLKTNRVISMIASWKINVSSKGANNTVIIKI</sequence>
<accession>A0ABQ1V2J0</accession>